<dbReference type="AlphaFoldDB" id="A0A077AVJ1"/>
<dbReference type="STRING" id="91604.ID47_01340"/>
<evidence type="ECO:0000313" key="3">
    <source>
        <dbReference type="Proteomes" id="UP000028926"/>
    </source>
</evidence>
<accession>A0A077AVJ1</accession>
<organism evidence="2 3">
    <name type="scientific">Candidatus Odyssella acanthamoebae</name>
    <dbReference type="NCBI Taxonomy" id="91604"/>
    <lineage>
        <taxon>Bacteria</taxon>
        <taxon>Pseudomonadati</taxon>
        <taxon>Pseudomonadota</taxon>
        <taxon>Alphaproteobacteria</taxon>
        <taxon>Holosporales</taxon>
        <taxon>Candidatus Paracaedibacteraceae</taxon>
        <taxon>Candidatus Odyssella</taxon>
    </lineage>
</organism>
<reference evidence="2 3" key="1">
    <citation type="submission" date="2014-07" db="EMBL/GenBank/DDBJ databases">
        <title>Comparative genomic insights into amoeba endosymbionts belonging to the families of Holosporaceae and Candidatus Midichloriaceae within Rickettsiales.</title>
        <authorList>
            <person name="Wang Z."/>
            <person name="Wu M."/>
        </authorList>
    </citation>
    <scope>NUCLEOTIDE SEQUENCE [LARGE SCALE GENOMIC DNA]</scope>
    <source>
        <strain evidence="2">PRA3</strain>
    </source>
</reference>
<dbReference type="InterPro" id="IPR036249">
    <property type="entry name" value="Thioredoxin-like_sf"/>
</dbReference>
<dbReference type="KEGG" id="paca:ID47_01340"/>
<dbReference type="InterPro" id="IPR013766">
    <property type="entry name" value="Thioredoxin_domain"/>
</dbReference>
<name>A0A077AVJ1_9PROT</name>
<keyword evidence="3" id="KW-1185">Reference proteome</keyword>
<dbReference type="Pfam" id="PF13728">
    <property type="entry name" value="TraF"/>
    <property type="match status" value="1"/>
</dbReference>
<dbReference type="HOGENOM" id="CLU_068456_2_1_5"/>
<dbReference type="eggNOG" id="COG0526">
    <property type="taxonomic scope" value="Bacteria"/>
</dbReference>
<dbReference type="SUPFAM" id="SSF52833">
    <property type="entry name" value="Thioredoxin-like"/>
    <property type="match status" value="1"/>
</dbReference>
<feature type="domain" description="Thioredoxin" evidence="1">
    <location>
        <begin position="117"/>
        <end position="243"/>
    </location>
</feature>
<dbReference type="OrthoDB" id="5559625at2"/>
<dbReference type="PROSITE" id="PS51352">
    <property type="entry name" value="THIOREDOXIN_2"/>
    <property type="match status" value="1"/>
</dbReference>
<dbReference type="Proteomes" id="UP000028926">
    <property type="component" value="Chromosome"/>
</dbReference>
<dbReference type="EMBL" id="CP008941">
    <property type="protein sequence ID" value="AIK95673.1"/>
    <property type="molecule type" value="Genomic_DNA"/>
</dbReference>
<evidence type="ECO:0000313" key="2">
    <source>
        <dbReference type="EMBL" id="AIK95673.1"/>
    </source>
</evidence>
<protein>
    <recommendedName>
        <fullName evidence="1">Thioredoxin domain-containing protein</fullName>
    </recommendedName>
</protein>
<dbReference type="InterPro" id="IPR039555">
    <property type="entry name" value="TraF/TrbB"/>
</dbReference>
<proteinExistence type="predicted"/>
<dbReference type="Gene3D" id="3.40.30.10">
    <property type="entry name" value="Glutaredoxin"/>
    <property type="match status" value="1"/>
</dbReference>
<gene>
    <name evidence="2" type="ORF">ID47_01340</name>
</gene>
<evidence type="ECO:0000259" key="1">
    <source>
        <dbReference type="PROSITE" id="PS51352"/>
    </source>
</evidence>
<sequence length="246" mass="28419">MIKMTLFLILLFSDSHAKTFYQDHARGWHWYEKLPIPEEPKPQEKDRKKPLTPGEKMKAYREELENRLAQAWINPTSQNVSRYQEMQQDMMNRSQTFSQTWMKNVFSNAGLDHTLIAPVNQKAVHVYLDQQKEEKQQVIQSLSQSHGLFFFYASNCSYCHQFAPIVKFFADQYGWEVLAISLDGGPIDLFPNAVPDNGLASQWNVTALPSLFAVNPEKEDVIQVAQGMTSIDEMENRIMVLTRGNK</sequence>